<proteinExistence type="predicted"/>
<dbReference type="InterPro" id="IPR000192">
    <property type="entry name" value="Aminotrans_V_dom"/>
</dbReference>
<comment type="caution">
    <text evidence="3">The sequence shown here is derived from an EMBL/GenBank/DDBJ whole genome shotgun (WGS) entry which is preliminary data.</text>
</comment>
<dbReference type="InterPro" id="IPR015421">
    <property type="entry name" value="PyrdxlP-dep_Trfase_major"/>
</dbReference>
<reference evidence="3 4" key="1">
    <citation type="journal article" date="2017" name="PLoS Biol.">
        <title>The sea cucumber genome provides insights into morphological evolution and visceral regeneration.</title>
        <authorList>
            <person name="Zhang X."/>
            <person name="Sun L."/>
            <person name="Yuan J."/>
            <person name="Sun Y."/>
            <person name="Gao Y."/>
            <person name="Zhang L."/>
            <person name="Li S."/>
            <person name="Dai H."/>
            <person name="Hamel J.F."/>
            <person name="Liu C."/>
            <person name="Yu Y."/>
            <person name="Liu S."/>
            <person name="Lin W."/>
            <person name="Guo K."/>
            <person name="Jin S."/>
            <person name="Xu P."/>
            <person name="Storey K.B."/>
            <person name="Huan P."/>
            <person name="Zhang T."/>
            <person name="Zhou Y."/>
            <person name="Zhang J."/>
            <person name="Lin C."/>
            <person name="Li X."/>
            <person name="Xing L."/>
            <person name="Huo D."/>
            <person name="Sun M."/>
            <person name="Wang L."/>
            <person name="Mercier A."/>
            <person name="Li F."/>
            <person name="Yang H."/>
            <person name="Xiang J."/>
        </authorList>
    </citation>
    <scope>NUCLEOTIDE SEQUENCE [LARGE SCALE GENOMIC DNA]</scope>
    <source>
        <strain evidence="3">Shaxun</strain>
        <tissue evidence="3">Muscle</tissue>
    </source>
</reference>
<dbReference type="SUPFAM" id="SSF53383">
    <property type="entry name" value="PLP-dependent transferases"/>
    <property type="match status" value="1"/>
</dbReference>
<keyword evidence="4" id="KW-1185">Reference proteome</keyword>
<dbReference type="AlphaFoldDB" id="A0A2G8KX92"/>
<dbReference type="Gene3D" id="3.40.640.10">
    <property type="entry name" value="Type I PLP-dependent aspartate aminotransferase-like (Major domain)"/>
    <property type="match status" value="1"/>
</dbReference>
<dbReference type="Pfam" id="PF00266">
    <property type="entry name" value="Aminotran_5"/>
    <property type="match status" value="1"/>
</dbReference>
<evidence type="ECO:0000313" key="3">
    <source>
        <dbReference type="EMBL" id="PIK52530.1"/>
    </source>
</evidence>
<dbReference type="OrthoDB" id="5978656at2759"/>
<dbReference type="InterPro" id="IPR015422">
    <property type="entry name" value="PyrdxlP-dep_Trfase_small"/>
</dbReference>
<name>A0A2G8KX92_STIJA</name>
<evidence type="ECO:0000313" key="4">
    <source>
        <dbReference type="Proteomes" id="UP000230750"/>
    </source>
</evidence>
<evidence type="ECO:0000259" key="2">
    <source>
        <dbReference type="Pfam" id="PF00266"/>
    </source>
</evidence>
<protein>
    <submittedName>
        <fullName evidence="3">Putative L-cysteine desulfhydrase 1</fullName>
    </submittedName>
</protein>
<dbReference type="PANTHER" id="PTHR43092">
    <property type="entry name" value="L-CYSTEINE DESULFHYDRASE"/>
    <property type="match status" value="1"/>
</dbReference>
<dbReference type="EMBL" id="MRZV01000325">
    <property type="protein sequence ID" value="PIK52530.1"/>
    <property type="molecule type" value="Genomic_DNA"/>
</dbReference>
<evidence type="ECO:0000256" key="1">
    <source>
        <dbReference type="ARBA" id="ARBA00022898"/>
    </source>
</evidence>
<dbReference type="PANTHER" id="PTHR43092:SF4">
    <property type="entry name" value="AMINOTRANSFERASE CLASS V DOMAIN-CONTAINING PROTEIN"/>
    <property type="match status" value="1"/>
</dbReference>
<dbReference type="Proteomes" id="UP000230750">
    <property type="component" value="Unassembled WGS sequence"/>
</dbReference>
<organism evidence="3 4">
    <name type="scientific">Stichopus japonicus</name>
    <name type="common">Sea cucumber</name>
    <dbReference type="NCBI Taxonomy" id="307972"/>
    <lineage>
        <taxon>Eukaryota</taxon>
        <taxon>Metazoa</taxon>
        <taxon>Echinodermata</taxon>
        <taxon>Eleutherozoa</taxon>
        <taxon>Echinozoa</taxon>
        <taxon>Holothuroidea</taxon>
        <taxon>Aspidochirotacea</taxon>
        <taxon>Aspidochirotida</taxon>
        <taxon>Stichopodidae</taxon>
        <taxon>Apostichopus</taxon>
    </lineage>
</organism>
<dbReference type="Gene3D" id="3.90.1150.10">
    <property type="entry name" value="Aspartate Aminotransferase, domain 1"/>
    <property type="match status" value="1"/>
</dbReference>
<accession>A0A2G8KX92</accession>
<dbReference type="InterPro" id="IPR015424">
    <property type="entry name" value="PyrdxlP-dep_Trfase"/>
</dbReference>
<sequence length="398" mass="45013">MFFRRSSICSFHSFGEVHIEKEENLNAEELIKSGNNYEKKNLIWMKDVHFVIAVRGPVYREDSSIDKQRTNIALKNQKYSPGDKILLCSLAYPAVIKQAEAVVQGNPGVELVLFDIPFPIKGDDDIINAYSKALEEHPGIKITVIDHISSDTAILFPVKAMVDLCHKHDVLAVIDGAHTPGQIKLTLEDYGADYYVGNLCKWMMIPQNAAFLWVHPKHQDETKPLVTSHTVYAAHFRDRFYPPMTKDHICHILVKDAIEFYEELGGLEAISARNAKMVTEAAAMLSEAWGTPHLEVTRDVRAPHMAVIGLPKDLTEAYVNNTPVDLYHDLMKAGVSVRVSSIGEETWCRISCHVWNDWDDFERVRDGVAMLAKNSKMNTGEKIRPPYFVPHSIMDQTK</sequence>
<gene>
    <name evidence="3" type="ORF">BSL78_10569</name>
</gene>
<feature type="domain" description="Aminotransferase class V" evidence="2">
    <location>
        <begin position="75"/>
        <end position="363"/>
    </location>
</feature>
<keyword evidence="1" id="KW-0663">Pyridoxal phosphate</keyword>
<dbReference type="STRING" id="307972.A0A2G8KX92"/>